<accession>A0A087MH73</accession>
<keyword evidence="5" id="KW-0997">Cell inner membrane</keyword>
<dbReference type="STRING" id="1121014.N788_04880"/>
<evidence type="ECO:0000256" key="2">
    <source>
        <dbReference type="ARBA" id="ARBA00004429"/>
    </source>
</evidence>
<dbReference type="InterPro" id="IPR011990">
    <property type="entry name" value="TPR-like_helical_dom_sf"/>
</dbReference>
<evidence type="ECO:0000313" key="13">
    <source>
        <dbReference type="EMBL" id="KFL36226.1"/>
    </source>
</evidence>
<dbReference type="Pfam" id="PF07219">
    <property type="entry name" value="HemY_N"/>
    <property type="match status" value="1"/>
</dbReference>
<keyword evidence="10" id="KW-0802">TPR repeat</keyword>
<evidence type="ECO:0000256" key="4">
    <source>
        <dbReference type="ARBA" id="ARBA00022475"/>
    </source>
</evidence>
<sequence length="415" mass="45070">MNLYRSLLWWLALAVLGALAWHWFSQDLGDVVVRFRGLTYTTTLAYFVLAWGLLWFGLWALWWVLRLPFKAWRRHAHQLARNRLVSGLEALHQGRWQRAEQLLAKAANEAPLRTPALLGARRAADARGDAEAAARHHAALLAHDTTAAVLEQAQRLLDQGRPEETLEALASLAGSLPPRAAWQRAEAQVASGRAMDAHASLNALRRDQVADADALAALEVRISAATLDQAPQADELQQRWHALPQRLRLAAPVASAFAQRAAALGMEDAGAHAIADALEANWDESLAALYGRLPPGREGKRLSRAEAWLAQHPSSPGLLTALGSLCRAQDLWGKAEDYLHRALAQGAGADAWESLGHVFTAQGDAGRAQIAYANALRLGREEPPLALGGRSLREQIADAAVAEVRNAHGIPLLPP</sequence>
<evidence type="ECO:0000259" key="12">
    <source>
        <dbReference type="Pfam" id="PF07219"/>
    </source>
</evidence>
<reference evidence="14" key="1">
    <citation type="submission" date="2013-08" db="EMBL/GenBank/DDBJ databases">
        <title>Genome sequencing of Arenimonas donghaensis.</title>
        <authorList>
            <person name="Chen F."/>
            <person name="Wang G."/>
        </authorList>
    </citation>
    <scope>NUCLEOTIDE SEQUENCE [LARGE SCALE GENOMIC DNA]</scope>
    <source>
        <strain evidence="14">HO3-R19</strain>
    </source>
</reference>
<keyword evidence="9" id="KW-0627">Porphyrin biosynthesis</keyword>
<dbReference type="NCBIfam" id="TIGR00540">
    <property type="entry name" value="TPR_hemY_coli"/>
    <property type="match status" value="1"/>
</dbReference>
<evidence type="ECO:0000256" key="10">
    <source>
        <dbReference type="PROSITE-ProRule" id="PRU00339"/>
    </source>
</evidence>
<dbReference type="InterPro" id="IPR019734">
    <property type="entry name" value="TPR_rpt"/>
</dbReference>
<proteinExistence type="predicted"/>
<evidence type="ECO:0000256" key="3">
    <source>
        <dbReference type="ARBA" id="ARBA00004744"/>
    </source>
</evidence>
<dbReference type="UniPathway" id="UPA00252"/>
<dbReference type="InterPro" id="IPR010817">
    <property type="entry name" value="HemY_N"/>
</dbReference>
<evidence type="ECO:0000256" key="8">
    <source>
        <dbReference type="ARBA" id="ARBA00023136"/>
    </source>
</evidence>
<comment type="caution">
    <text evidence="13">The sequence shown here is derived from an EMBL/GenBank/DDBJ whole genome shotgun (WGS) entry which is preliminary data.</text>
</comment>
<gene>
    <name evidence="13" type="ORF">N788_04880</name>
</gene>
<keyword evidence="8 11" id="KW-0472">Membrane</keyword>
<dbReference type="GO" id="GO:0006779">
    <property type="term" value="P:porphyrin-containing compound biosynthetic process"/>
    <property type="evidence" value="ECO:0007669"/>
    <property type="project" value="UniProtKB-KW"/>
</dbReference>
<dbReference type="Proteomes" id="UP000029085">
    <property type="component" value="Unassembled WGS sequence"/>
</dbReference>
<evidence type="ECO:0000256" key="5">
    <source>
        <dbReference type="ARBA" id="ARBA00022519"/>
    </source>
</evidence>
<protein>
    <recommendedName>
        <fullName evidence="12">HemY N-terminal domain-containing protein</fullName>
    </recommendedName>
</protein>
<dbReference type="InterPro" id="IPR005254">
    <property type="entry name" value="Heme_biosyn_assoc_TPR_pro"/>
</dbReference>
<comment type="function">
    <text evidence="1">Involved in a late step of protoheme IX synthesis.</text>
</comment>
<feature type="domain" description="HemY N-terminal" evidence="12">
    <location>
        <begin position="29"/>
        <end position="128"/>
    </location>
</feature>
<keyword evidence="14" id="KW-1185">Reference proteome</keyword>
<keyword evidence="6 11" id="KW-0812">Transmembrane</keyword>
<dbReference type="GO" id="GO:0005886">
    <property type="term" value="C:plasma membrane"/>
    <property type="evidence" value="ECO:0007669"/>
    <property type="project" value="UniProtKB-SubCell"/>
</dbReference>
<feature type="transmembrane region" description="Helical" evidence="11">
    <location>
        <begin position="44"/>
        <end position="65"/>
    </location>
</feature>
<keyword evidence="7 11" id="KW-1133">Transmembrane helix</keyword>
<dbReference type="Gene3D" id="1.25.40.10">
    <property type="entry name" value="Tetratricopeptide repeat domain"/>
    <property type="match status" value="1"/>
</dbReference>
<dbReference type="EMBL" id="AVCJ01000023">
    <property type="protein sequence ID" value="KFL36226.1"/>
    <property type="molecule type" value="Genomic_DNA"/>
</dbReference>
<dbReference type="PATRIC" id="fig|1121014.3.peg.1865"/>
<comment type="pathway">
    <text evidence="3">Porphyrin-containing compound metabolism; protoheme biosynthesis.</text>
</comment>
<organism evidence="13 14">
    <name type="scientific">Arenimonas donghaensis DSM 18148 = HO3-R19</name>
    <dbReference type="NCBI Taxonomy" id="1121014"/>
    <lineage>
        <taxon>Bacteria</taxon>
        <taxon>Pseudomonadati</taxon>
        <taxon>Pseudomonadota</taxon>
        <taxon>Gammaproteobacteria</taxon>
        <taxon>Lysobacterales</taxon>
        <taxon>Lysobacteraceae</taxon>
        <taxon>Arenimonas</taxon>
    </lineage>
</organism>
<evidence type="ECO:0000256" key="6">
    <source>
        <dbReference type="ARBA" id="ARBA00022692"/>
    </source>
</evidence>
<reference evidence="13 14" key="2">
    <citation type="journal article" date="2015" name="Stand. Genomic Sci.">
        <title>High quality draft genomic sequence of Arenimonas donghaensis DSM 18148(T).</title>
        <authorList>
            <person name="Chen F."/>
            <person name="Wang H."/>
            <person name="Cao Y."/>
            <person name="Li X."/>
            <person name="Wang G."/>
        </authorList>
    </citation>
    <scope>NUCLEOTIDE SEQUENCE [LARGE SCALE GENOMIC DNA]</scope>
    <source>
        <strain evidence="13 14">HO3-R19</strain>
    </source>
</reference>
<evidence type="ECO:0000256" key="7">
    <source>
        <dbReference type="ARBA" id="ARBA00022989"/>
    </source>
</evidence>
<evidence type="ECO:0000313" key="14">
    <source>
        <dbReference type="Proteomes" id="UP000029085"/>
    </source>
</evidence>
<evidence type="ECO:0000256" key="1">
    <source>
        <dbReference type="ARBA" id="ARBA00002962"/>
    </source>
</evidence>
<dbReference type="PROSITE" id="PS50005">
    <property type="entry name" value="TPR"/>
    <property type="match status" value="1"/>
</dbReference>
<dbReference type="AlphaFoldDB" id="A0A087MH73"/>
<dbReference type="SUPFAM" id="SSF48452">
    <property type="entry name" value="TPR-like"/>
    <property type="match status" value="1"/>
</dbReference>
<feature type="repeat" description="TPR" evidence="10">
    <location>
        <begin position="349"/>
        <end position="382"/>
    </location>
</feature>
<name>A0A087MH73_9GAMM</name>
<dbReference type="OrthoDB" id="7053339at2"/>
<dbReference type="RefSeq" id="WP_034224233.1">
    <property type="nucleotide sequence ID" value="NZ_AVCJ01000023.1"/>
</dbReference>
<keyword evidence="4" id="KW-1003">Cell membrane</keyword>
<dbReference type="GO" id="GO:0042168">
    <property type="term" value="P:heme metabolic process"/>
    <property type="evidence" value="ECO:0007669"/>
    <property type="project" value="InterPro"/>
</dbReference>
<evidence type="ECO:0000256" key="9">
    <source>
        <dbReference type="ARBA" id="ARBA00023244"/>
    </source>
</evidence>
<evidence type="ECO:0000256" key="11">
    <source>
        <dbReference type="SAM" id="Phobius"/>
    </source>
</evidence>
<comment type="subcellular location">
    <subcellularLocation>
        <location evidence="2">Cell inner membrane</location>
        <topology evidence="2">Multi-pass membrane protein</topology>
    </subcellularLocation>
</comment>